<organism evidence="1 2">
    <name type="scientific">Pleurodeles waltl</name>
    <name type="common">Iberian ribbed newt</name>
    <dbReference type="NCBI Taxonomy" id="8319"/>
    <lineage>
        <taxon>Eukaryota</taxon>
        <taxon>Metazoa</taxon>
        <taxon>Chordata</taxon>
        <taxon>Craniata</taxon>
        <taxon>Vertebrata</taxon>
        <taxon>Euteleostomi</taxon>
        <taxon>Amphibia</taxon>
        <taxon>Batrachia</taxon>
        <taxon>Caudata</taxon>
        <taxon>Salamandroidea</taxon>
        <taxon>Salamandridae</taxon>
        <taxon>Pleurodelinae</taxon>
        <taxon>Pleurodeles</taxon>
    </lineage>
</organism>
<evidence type="ECO:0000313" key="1">
    <source>
        <dbReference type="EMBL" id="KAJ1172943.1"/>
    </source>
</evidence>
<dbReference type="EMBL" id="JANPWB010000007">
    <property type="protein sequence ID" value="KAJ1172943.1"/>
    <property type="molecule type" value="Genomic_DNA"/>
</dbReference>
<dbReference type="Proteomes" id="UP001066276">
    <property type="component" value="Chromosome 4_1"/>
</dbReference>
<comment type="caution">
    <text evidence="1">The sequence shown here is derived from an EMBL/GenBank/DDBJ whole genome shotgun (WGS) entry which is preliminary data.</text>
</comment>
<dbReference type="AlphaFoldDB" id="A0AAV7TAL7"/>
<name>A0AAV7TAL7_PLEWA</name>
<reference evidence="1" key="1">
    <citation type="journal article" date="2022" name="bioRxiv">
        <title>Sequencing and chromosome-scale assembly of the giantPleurodeles waltlgenome.</title>
        <authorList>
            <person name="Brown T."/>
            <person name="Elewa A."/>
            <person name="Iarovenko S."/>
            <person name="Subramanian E."/>
            <person name="Araus A.J."/>
            <person name="Petzold A."/>
            <person name="Susuki M."/>
            <person name="Suzuki K.-i.T."/>
            <person name="Hayashi T."/>
            <person name="Toyoda A."/>
            <person name="Oliveira C."/>
            <person name="Osipova E."/>
            <person name="Leigh N.D."/>
            <person name="Simon A."/>
            <person name="Yun M.H."/>
        </authorList>
    </citation>
    <scope>NUCLEOTIDE SEQUENCE</scope>
    <source>
        <strain evidence="1">20211129_DDA</strain>
        <tissue evidence="1">Liver</tissue>
    </source>
</reference>
<proteinExistence type="predicted"/>
<accession>A0AAV7TAL7</accession>
<keyword evidence="2" id="KW-1185">Reference proteome</keyword>
<gene>
    <name evidence="1" type="ORF">NDU88_004785</name>
</gene>
<protein>
    <submittedName>
        <fullName evidence="1">Uncharacterized protein</fullName>
    </submittedName>
</protein>
<evidence type="ECO:0000313" key="2">
    <source>
        <dbReference type="Proteomes" id="UP001066276"/>
    </source>
</evidence>
<sequence length="95" mass="10772">MKRVARGTPRALFCARLIYRSNLSRTWNGRRMREGGKRLRAPLKEVNRPVRASAFSTAGSKYSETRHPHPLFEATSDIALVQFNLPDLPVSAHQV</sequence>